<evidence type="ECO:0000256" key="1">
    <source>
        <dbReference type="SAM" id="Phobius"/>
    </source>
</evidence>
<proteinExistence type="predicted"/>
<feature type="transmembrane region" description="Helical" evidence="1">
    <location>
        <begin position="475"/>
        <end position="496"/>
    </location>
</feature>
<dbReference type="InterPro" id="IPR025738">
    <property type="entry name" value="BatD"/>
</dbReference>
<keyword evidence="1" id="KW-0472">Membrane</keyword>
<accession>A0A5Q0BD08</accession>
<feature type="domain" description="DUF7939" evidence="2">
    <location>
        <begin position="528"/>
        <end position="601"/>
    </location>
</feature>
<dbReference type="Pfam" id="PF13584">
    <property type="entry name" value="BatD"/>
    <property type="match status" value="1"/>
</dbReference>
<dbReference type="InterPro" id="IPR057699">
    <property type="entry name" value="DUF7939"/>
</dbReference>
<evidence type="ECO:0000313" key="4">
    <source>
        <dbReference type="Proteomes" id="UP000325755"/>
    </source>
</evidence>
<dbReference type="PANTHER" id="PTHR40940:SF1">
    <property type="entry name" value="PROTEIN BATD"/>
    <property type="match status" value="1"/>
</dbReference>
<reference evidence="3 4" key="1">
    <citation type="submission" date="2019-09" db="EMBL/GenBank/DDBJ databases">
        <title>Ecophysiology of the spiral-shaped methanotroph Methylospira mobilis as revealed by the complete genome sequence.</title>
        <authorList>
            <person name="Oshkin I.Y."/>
            <person name="Dedysh S.N."/>
            <person name="Miroshnikov K."/>
            <person name="Danilova O.V."/>
            <person name="Hakobyan A."/>
            <person name="Liesack W."/>
        </authorList>
    </citation>
    <scope>NUCLEOTIDE SEQUENCE [LARGE SCALE GENOMIC DNA]</scope>
    <source>
        <strain evidence="3 4">Shm1</strain>
    </source>
</reference>
<feature type="transmembrane region" description="Helical" evidence="1">
    <location>
        <begin position="50"/>
        <end position="68"/>
    </location>
</feature>
<organism evidence="3 4">
    <name type="scientific">Candidatus Methylospira mobilis</name>
    <dbReference type="NCBI Taxonomy" id="1808979"/>
    <lineage>
        <taxon>Bacteria</taxon>
        <taxon>Pseudomonadati</taxon>
        <taxon>Pseudomonadota</taxon>
        <taxon>Gammaproteobacteria</taxon>
        <taxon>Methylococcales</taxon>
        <taxon>Methylococcaceae</taxon>
        <taxon>Candidatus Methylospira</taxon>
    </lineage>
</organism>
<dbReference type="KEGG" id="mmob:F6R98_02820"/>
<dbReference type="Proteomes" id="UP000325755">
    <property type="component" value="Chromosome"/>
</dbReference>
<name>A0A5Q0BD08_9GAMM</name>
<keyword evidence="1" id="KW-1133">Transmembrane helix</keyword>
<dbReference type="Pfam" id="PF25607">
    <property type="entry name" value="DUF7939"/>
    <property type="match status" value="1"/>
</dbReference>
<keyword evidence="1" id="KW-0812">Transmembrane</keyword>
<protein>
    <submittedName>
        <fullName evidence="3">Protein BatD</fullName>
    </submittedName>
</protein>
<dbReference type="OrthoDB" id="5293418at2"/>
<dbReference type="AlphaFoldDB" id="A0A5Q0BD08"/>
<keyword evidence="4" id="KW-1185">Reference proteome</keyword>
<dbReference type="InParanoid" id="A0A5Q0BD08"/>
<dbReference type="PANTHER" id="PTHR40940">
    <property type="entry name" value="PROTEIN BATD-RELATED"/>
    <property type="match status" value="1"/>
</dbReference>
<sequence>MVAAHTRRSCRFTEAQVPISIPAETATAAMKQAYFPSNSASTTRFSANRLLLAASILLFVSLSAAGATEIRVRLDRNPVQMNESFTLEYSAESSVDGEPDFHELEQNFEIVNQSHGSQMSINNGHYSRMLQWRLTLVPRRAGELGIPSVQFGRDRSEPVALLVESGSSGSGRMGAANTADLLVEVNASTRNPYVQSQLIYTVKVLRRVDFASADLSEPQLQDALIERLGDDKHYQATRDGLSYEIIERAYAVFPQKSGRLTIPPIHLEAQVLEGGGSRFGFFGAPQTRIERINSEAVELDVKPVPAAFSGKHWLPSEQLVLDDAWSQDLKQAKAGEPITRTLILRARGTSIGLLPELNSAPAGADAIRSYPDQPVLNEEKQSQGIVSVRQEKIVFVPEKAGEYHIPAIEIPWWNVKTGKLETARAPEQTLTVTGTGAAAQPAAPQQAQALPPVAAQTPEDAGAAAAVRQESDAVIWFPLAMLFGAGWIATLAGIAIRALRFRHRKSASASESQKSTPVLKGDVIHISDNAVDALKRACSGNDAPAARHAWQIWIGKQPDAERVPYLSGLAAELEQLDRCLYAKNDASWQGAEFWKAFESVHLQIKSAHKAAGRAKDELAPLHL</sequence>
<evidence type="ECO:0000313" key="3">
    <source>
        <dbReference type="EMBL" id="QFY41690.1"/>
    </source>
</evidence>
<evidence type="ECO:0000259" key="2">
    <source>
        <dbReference type="Pfam" id="PF25607"/>
    </source>
</evidence>
<dbReference type="EMBL" id="CP044205">
    <property type="protein sequence ID" value="QFY41690.1"/>
    <property type="molecule type" value="Genomic_DNA"/>
</dbReference>
<gene>
    <name evidence="3" type="ORF">F6R98_02820</name>
</gene>